<dbReference type="PIRSF" id="PIRSF000018">
    <property type="entry name" value="Mb_ADH_cyt_c"/>
    <property type="match status" value="1"/>
</dbReference>
<feature type="domain" description="Cytochrome c" evidence="5">
    <location>
        <begin position="196"/>
        <end position="306"/>
    </location>
</feature>
<dbReference type="PANTHER" id="PTHR35008">
    <property type="entry name" value="BLL4482 PROTEIN-RELATED"/>
    <property type="match status" value="1"/>
</dbReference>
<dbReference type="PROSITE" id="PS51007">
    <property type="entry name" value="CYTC"/>
    <property type="match status" value="3"/>
</dbReference>
<protein>
    <submittedName>
        <fullName evidence="6">Cytochrome c</fullName>
    </submittedName>
</protein>
<dbReference type="PANTHER" id="PTHR35008:SF4">
    <property type="entry name" value="BLL4482 PROTEIN"/>
    <property type="match status" value="1"/>
</dbReference>
<dbReference type="SUPFAM" id="SSF46626">
    <property type="entry name" value="Cytochrome c"/>
    <property type="match status" value="3"/>
</dbReference>
<proteinExistence type="predicted"/>
<keyword evidence="2 4" id="KW-0479">Metal-binding</keyword>
<keyword evidence="3 4" id="KW-0408">Iron</keyword>
<evidence type="ECO:0000256" key="1">
    <source>
        <dbReference type="ARBA" id="ARBA00022617"/>
    </source>
</evidence>
<dbReference type="InterPro" id="IPR014353">
    <property type="entry name" value="Membr-bd_ADH_cyt_c"/>
</dbReference>
<dbReference type="InterPro" id="IPR009056">
    <property type="entry name" value="Cyt_c-like_dom"/>
</dbReference>
<evidence type="ECO:0000313" key="7">
    <source>
        <dbReference type="Proteomes" id="UP001501671"/>
    </source>
</evidence>
<reference evidence="7" key="1">
    <citation type="journal article" date="2019" name="Int. J. Syst. Evol. Microbiol.">
        <title>The Global Catalogue of Microorganisms (GCM) 10K type strain sequencing project: providing services to taxonomists for standard genome sequencing and annotation.</title>
        <authorList>
            <consortium name="The Broad Institute Genomics Platform"/>
            <consortium name="The Broad Institute Genome Sequencing Center for Infectious Disease"/>
            <person name="Wu L."/>
            <person name="Ma J."/>
        </authorList>
    </citation>
    <scope>NUCLEOTIDE SEQUENCE [LARGE SCALE GENOMIC DNA]</scope>
    <source>
        <strain evidence="7">JCM 17666</strain>
    </source>
</reference>
<name>A0ABP8GUX5_9BURK</name>
<dbReference type="RefSeq" id="WP_345248417.1">
    <property type="nucleotide sequence ID" value="NZ_BAABFO010000007.1"/>
</dbReference>
<accession>A0ABP8GUX5</accession>
<evidence type="ECO:0000256" key="2">
    <source>
        <dbReference type="ARBA" id="ARBA00022723"/>
    </source>
</evidence>
<dbReference type="Pfam" id="PF00034">
    <property type="entry name" value="Cytochrom_C"/>
    <property type="match status" value="3"/>
</dbReference>
<feature type="domain" description="Cytochrome c" evidence="5">
    <location>
        <begin position="48"/>
        <end position="151"/>
    </location>
</feature>
<dbReference type="Gene3D" id="1.10.760.10">
    <property type="entry name" value="Cytochrome c-like domain"/>
    <property type="match status" value="3"/>
</dbReference>
<sequence length="432" mass="45705">MRTFARIVLGLVVLLVAAASAMLWLGYRDRPAPAAANAAQAAPADPAALVEQGRYLASVGNCMGCHTATGGKPFAGGRALPTPFGRFYGPNLTPDDETGIGRWSADDFWHALHDGKAPDGSLLYPAFPYPSYTRMRRADADALYAYLRSLPAVRQPNRAHELSFPYDQRPLIAFWRALYFRGAPADGAGRGDAASAQWLRGQYLVEGLAHCAECHTPRNRLGALDASAGLTGAVIPGQNWYAPPLTADAVTGLGQWSEQDIVDLLKTGLARQSHASGPMAEAVHVGFQHASDADLQAMAAYIKSVPAAGLDAAAQGGAAGTAVLERGGRIYGQQCAQCHQDDGRGREQAWPPLAGNISVVAASPVNAIRMVLSGGFAPVTAADPQPHGMPPFGQSLDDQDVAAVVTYIRQSWGNRAPAVALPEVRRVRETIR</sequence>
<gene>
    <name evidence="6" type="ORF">GCM10023144_17540</name>
</gene>
<dbReference type="EMBL" id="BAABFO010000007">
    <property type="protein sequence ID" value="GAA4330127.1"/>
    <property type="molecule type" value="Genomic_DNA"/>
</dbReference>
<feature type="domain" description="Cytochrome c" evidence="5">
    <location>
        <begin position="322"/>
        <end position="412"/>
    </location>
</feature>
<evidence type="ECO:0000259" key="5">
    <source>
        <dbReference type="PROSITE" id="PS51007"/>
    </source>
</evidence>
<keyword evidence="1 4" id="KW-0349">Heme</keyword>
<evidence type="ECO:0000256" key="3">
    <source>
        <dbReference type="ARBA" id="ARBA00023004"/>
    </source>
</evidence>
<comment type="caution">
    <text evidence="6">The sequence shown here is derived from an EMBL/GenBank/DDBJ whole genome shotgun (WGS) entry which is preliminary data.</text>
</comment>
<dbReference type="InterPro" id="IPR051459">
    <property type="entry name" value="Cytochrome_c-type_DH"/>
</dbReference>
<dbReference type="InterPro" id="IPR036909">
    <property type="entry name" value="Cyt_c-like_dom_sf"/>
</dbReference>
<dbReference type="Proteomes" id="UP001501671">
    <property type="component" value="Unassembled WGS sequence"/>
</dbReference>
<evidence type="ECO:0000256" key="4">
    <source>
        <dbReference type="PROSITE-ProRule" id="PRU00433"/>
    </source>
</evidence>
<organism evidence="6 7">
    <name type="scientific">Pigmentiphaga soli</name>
    <dbReference type="NCBI Taxonomy" id="1007095"/>
    <lineage>
        <taxon>Bacteria</taxon>
        <taxon>Pseudomonadati</taxon>
        <taxon>Pseudomonadota</taxon>
        <taxon>Betaproteobacteria</taxon>
        <taxon>Burkholderiales</taxon>
        <taxon>Alcaligenaceae</taxon>
        <taxon>Pigmentiphaga</taxon>
    </lineage>
</organism>
<evidence type="ECO:0000313" key="6">
    <source>
        <dbReference type="EMBL" id="GAA4330127.1"/>
    </source>
</evidence>
<keyword evidence="7" id="KW-1185">Reference proteome</keyword>